<gene>
    <name evidence="6" type="ORF">POTOM_057564</name>
</gene>
<organism evidence="6 7">
    <name type="scientific">Populus tomentosa</name>
    <name type="common">Chinese white poplar</name>
    <dbReference type="NCBI Taxonomy" id="118781"/>
    <lineage>
        <taxon>Eukaryota</taxon>
        <taxon>Viridiplantae</taxon>
        <taxon>Streptophyta</taxon>
        <taxon>Embryophyta</taxon>
        <taxon>Tracheophyta</taxon>
        <taxon>Spermatophyta</taxon>
        <taxon>Magnoliopsida</taxon>
        <taxon>eudicotyledons</taxon>
        <taxon>Gunneridae</taxon>
        <taxon>Pentapetalae</taxon>
        <taxon>rosids</taxon>
        <taxon>fabids</taxon>
        <taxon>Malpighiales</taxon>
        <taxon>Salicaceae</taxon>
        <taxon>Saliceae</taxon>
        <taxon>Populus</taxon>
    </lineage>
</organism>
<accession>A0A8X8C3J4</accession>
<dbReference type="GO" id="GO:0046872">
    <property type="term" value="F:metal ion binding"/>
    <property type="evidence" value="ECO:0007669"/>
    <property type="project" value="UniProtKB-KW"/>
</dbReference>
<evidence type="ECO:0000256" key="2">
    <source>
        <dbReference type="ARBA" id="ARBA00022896"/>
    </source>
</evidence>
<protein>
    <recommendedName>
        <fullName evidence="5">Non-haem dioxygenase N-terminal domain-containing protein</fullName>
    </recommendedName>
</protein>
<dbReference type="InterPro" id="IPR026992">
    <property type="entry name" value="DIOX_N"/>
</dbReference>
<evidence type="ECO:0000256" key="4">
    <source>
        <dbReference type="SAM" id="MobiDB-lite"/>
    </source>
</evidence>
<dbReference type="OrthoDB" id="849385at2759"/>
<name>A0A8X8C3J4_POPTO</name>
<dbReference type="GO" id="GO:0031418">
    <property type="term" value="F:L-ascorbic acid binding"/>
    <property type="evidence" value="ECO:0007669"/>
    <property type="project" value="UniProtKB-KW"/>
</dbReference>
<feature type="region of interest" description="Disordered" evidence="4">
    <location>
        <begin position="1"/>
        <end position="22"/>
    </location>
</feature>
<evidence type="ECO:0000313" key="6">
    <source>
        <dbReference type="EMBL" id="KAG6739942.1"/>
    </source>
</evidence>
<sequence length="152" mass="17225">MADNRCPTKLESKSKSVQEVVRNSEEPPGKYFYEAGVNGVLDSSLPVLEIPVIDTSRLTSPSTSREEVEKLRSALISCDCFMSINHGVTGSFLDPIRLVTTQFFAFPMEEKMKYSREVDTPEGYGNDLILSKDQILDWTDRLYHKVSPEDQR</sequence>
<keyword evidence="7" id="KW-1185">Reference proteome</keyword>
<keyword evidence="2" id="KW-0847">Vitamin C</keyword>
<dbReference type="EMBL" id="JAAWWB010000036">
    <property type="protein sequence ID" value="KAG6739942.1"/>
    <property type="molecule type" value="Genomic_DNA"/>
</dbReference>
<evidence type="ECO:0000256" key="1">
    <source>
        <dbReference type="ARBA" id="ARBA00022723"/>
    </source>
</evidence>
<evidence type="ECO:0000313" key="7">
    <source>
        <dbReference type="Proteomes" id="UP000886885"/>
    </source>
</evidence>
<evidence type="ECO:0000256" key="3">
    <source>
        <dbReference type="ARBA" id="ARBA00023004"/>
    </source>
</evidence>
<dbReference type="Proteomes" id="UP000886885">
    <property type="component" value="Chromosome 18D"/>
</dbReference>
<dbReference type="PANTHER" id="PTHR47991">
    <property type="entry name" value="OXOGLUTARATE/IRON-DEPENDENT DIOXYGENASE"/>
    <property type="match status" value="1"/>
</dbReference>
<dbReference type="Pfam" id="PF14226">
    <property type="entry name" value="DIOX_N"/>
    <property type="match status" value="1"/>
</dbReference>
<reference evidence="6" key="1">
    <citation type="journal article" date="2020" name="bioRxiv">
        <title>Hybrid origin of Populus tomentosa Carr. identified through genome sequencing and phylogenomic analysis.</title>
        <authorList>
            <person name="An X."/>
            <person name="Gao K."/>
            <person name="Chen Z."/>
            <person name="Li J."/>
            <person name="Yang X."/>
            <person name="Yang X."/>
            <person name="Zhou J."/>
            <person name="Guo T."/>
            <person name="Zhao T."/>
            <person name="Huang S."/>
            <person name="Miao D."/>
            <person name="Khan W.U."/>
            <person name="Rao P."/>
            <person name="Ye M."/>
            <person name="Lei B."/>
            <person name="Liao W."/>
            <person name="Wang J."/>
            <person name="Ji L."/>
            <person name="Li Y."/>
            <person name="Guo B."/>
            <person name="Mustafa N.S."/>
            <person name="Li S."/>
            <person name="Yun Q."/>
            <person name="Keller S.R."/>
            <person name="Mao J."/>
            <person name="Zhang R."/>
            <person name="Strauss S.H."/>
        </authorList>
    </citation>
    <scope>NUCLEOTIDE SEQUENCE</scope>
    <source>
        <strain evidence="6">GM15</strain>
        <tissue evidence="6">Leaf</tissue>
    </source>
</reference>
<dbReference type="InterPro" id="IPR050295">
    <property type="entry name" value="Plant_2OG-oxidoreductases"/>
</dbReference>
<keyword evidence="1" id="KW-0479">Metal-binding</keyword>
<dbReference type="AlphaFoldDB" id="A0A8X8C3J4"/>
<keyword evidence="3" id="KW-0408">Iron</keyword>
<feature type="domain" description="Non-haem dioxygenase N-terminal" evidence="5">
    <location>
        <begin position="50"/>
        <end position="151"/>
    </location>
</feature>
<evidence type="ECO:0000259" key="5">
    <source>
        <dbReference type="Pfam" id="PF14226"/>
    </source>
</evidence>
<proteinExistence type="predicted"/>
<comment type="caution">
    <text evidence="6">The sequence shown here is derived from an EMBL/GenBank/DDBJ whole genome shotgun (WGS) entry which is preliminary data.</text>
</comment>